<dbReference type="PANTHER" id="PTHR10073">
    <property type="entry name" value="DNA MISMATCH REPAIR PROTEIN MLH, PMS, MUTL"/>
    <property type="match status" value="1"/>
</dbReference>
<dbReference type="Gene3D" id="3.30.565.10">
    <property type="entry name" value="Histidine kinase-like ATPase, C-terminal domain"/>
    <property type="match status" value="1"/>
</dbReference>
<dbReference type="InterPro" id="IPR038973">
    <property type="entry name" value="MutL/Mlh/Pms-like"/>
</dbReference>
<dbReference type="OrthoDB" id="429932at2759"/>
<dbReference type="InterPro" id="IPR037198">
    <property type="entry name" value="MutL_C_sf"/>
</dbReference>
<comment type="caution">
    <text evidence="5">The sequence shown here is derived from an EMBL/GenBank/DDBJ whole genome shotgun (WGS) entry which is preliminary data.</text>
</comment>
<evidence type="ECO:0000313" key="6">
    <source>
        <dbReference type="Proteomes" id="UP000326924"/>
    </source>
</evidence>
<feature type="domain" description="MutL C-terminal dimerisation" evidence="4">
    <location>
        <begin position="618"/>
        <end position="804"/>
    </location>
</feature>
<dbReference type="InterPro" id="IPR042121">
    <property type="entry name" value="MutL_C_regsub"/>
</dbReference>
<organism evidence="5 6">
    <name type="scientific">Sphaerosporella brunnea</name>
    <dbReference type="NCBI Taxonomy" id="1250544"/>
    <lineage>
        <taxon>Eukaryota</taxon>
        <taxon>Fungi</taxon>
        <taxon>Dikarya</taxon>
        <taxon>Ascomycota</taxon>
        <taxon>Pezizomycotina</taxon>
        <taxon>Pezizomycetes</taxon>
        <taxon>Pezizales</taxon>
        <taxon>Pyronemataceae</taxon>
        <taxon>Sphaerosporella</taxon>
    </lineage>
</organism>
<dbReference type="Gene3D" id="3.30.230.10">
    <property type="match status" value="1"/>
</dbReference>
<feature type="compositionally biased region" description="Low complexity" evidence="3">
    <location>
        <begin position="541"/>
        <end position="550"/>
    </location>
</feature>
<feature type="compositionally biased region" description="Polar residues" evidence="3">
    <location>
        <begin position="488"/>
        <end position="502"/>
    </location>
</feature>
<dbReference type="GO" id="GO:0140664">
    <property type="term" value="F:ATP-dependent DNA damage sensor activity"/>
    <property type="evidence" value="ECO:0007669"/>
    <property type="project" value="InterPro"/>
</dbReference>
<dbReference type="InterPro" id="IPR014790">
    <property type="entry name" value="MutL_C"/>
</dbReference>
<evidence type="ECO:0000256" key="1">
    <source>
        <dbReference type="ARBA" id="ARBA00006082"/>
    </source>
</evidence>
<dbReference type="InParanoid" id="A0A5J5F3M2"/>
<gene>
    <name evidence="5" type="ORF">FN846DRAFT_1004513</name>
</gene>
<name>A0A5J5F3M2_9PEZI</name>
<dbReference type="Gene3D" id="3.30.1540.20">
    <property type="entry name" value="MutL, C-terminal domain, dimerisation subdomain"/>
    <property type="match status" value="1"/>
</dbReference>
<evidence type="ECO:0000259" key="4">
    <source>
        <dbReference type="SMART" id="SM00853"/>
    </source>
</evidence>
<dbReference type="InterPro" id="IPR036890">
    <property type="entry name" value="HATPase_C_sf"/>
</dbReference>
<dbReference type="InterPro" id="IPR014721">
    <property type="entry name" value="Ribsml_uS5_D2-typ_fold_subgr"/>
</dbReference>
<evidence type="ECO:0000256" key="2">
    <source>
        <dbReference type="ARBA" id="ARBA00022763"/>
    </source>
</evidence>
<keyword evidence="6" id="KW-1185">Reference proteome</keyword>
<sequence length="869" mass="95529">MSSTRVEVPPILPLPSTVILRLRSTVTLPTLSVAISELVQNALDAAATQLSLSLNPSKPSFTLTDNGHGIHPDHIASIGTLYTTSKYPPDDRHFGSRGEALAALAQHSILTITSRARGWRWSRQVRWSYGKKVFCGDAPEYAALEEPGTTVRVEGLWGDMPVRLKARERTDIDREWAEVLKTVSALLMSGRGKGVGVVVRDELGTRRMIVNRETGPCREPWDHVVLRQAFGNDVIGDIGTWETVKARQNGVRIEGWISSKGNGSKVVQFISVNGFPLASGDTELHREVNRIFASSGFGVVEDLDGKGMPKRGGTRKGVDRYGMYVLRIECHEGRTILGGEGGTDGKAGVEGQNLKSVIQLLQRLVYEFLKAHHCKPSHAENTSGKVGTNASDSGRTIPELFLKQCTEKGSRSGTPSSTRGESAFSKPRARLMDIETWSRVKAAKADPKEIDGRCTISGPTKLSAAPPSSVSSSEDLFGSPSERANEVVNWTNPSSGRSYQVDTRTGNTTLRIAPSLTGTKRTSSATLTDRRISIPQKRSRSTTSSSSTASQEPGEFVQNLLAKWKNPVFPPTEAEIPSMPLEPSPTPHDCHRIQEPFTTATSQRLGKLTKAGLQNAEVIAQVYNKYILLKMRGASSCPDSQGPEMLVIVDQHAADERIRVERLFRELCQGLPDEGPPDPTQSVKKALTFSINSRDSQLLRRFRSEFLRWGIGYEVTGATVEVHSLPRVARDRCDNEPVLAVELLRKHAYALEERGIRPPALIEEDGEETSGDDWVRQLSHLPEPLKEMVNSRACRGAIMFNDPLTLEECRVLIQRLATCRWPFMCAHGRVSMRPLVELGSVAADAGVRARERRGGFKDAFVRWKKAGDG</sequence>
<dbReference type="SUPFAM" id="SSF118116">
    <property type="entry name" value="DNA mismatch repair protein MutL"/>
    <property type="match status" value="1"/>
</dbReference>
<dbReference type="Pfam" id="PF08676">
    <property type="entry name" value="MutL_C"/>
    <property type="match status" value="1"/>
</dbReference>
<keyword evidence="2" id="KW-0227">DNA damage</keyword>
<reference evidence="5 6" key="1">
    <citation type="submission" date="2019-09" db="EMBL/GenBank/DDBJ databases">
        <title>Draft genome of the ectomycorrhizal ascomycete Sphaerosporella brunnea.</title>
        <authorList>
            <consortium name="DOE Joint Genome Institute"/>
            <person name="Benucci G.M."/>
            <person name="Marozzi G."/>
            <person name="Antonielli L."/>
            <person name="Sanchez S."/>
            <person name="Marco P."/>
            <person name="Wang X."/>
            <person name="Falini L.B."/>
            <person name="Barry K."/>
            <person name="Haridas S."/>
            <person name="Lipzen A."/>
            <person name="Labutti K."/>
            <person name="Grigoriev I.V."/>
            <person name="Murat C."/>
            <person name="Martin F."/>
            <person name="Albertini E."/>
            <person name="Donnini D."/>
            <person name="Bonito G."/>
        </authorList>
    </citation>
    <scope>NUCLEOTIDE SEQUENCE [LARGE SCALE GENOMIC DNA]</scope>
    <source>
        <strain evidence="5 6">Sb_GMNB300</strain>
    </source>
</reference>
<dbReference type="SMART" id="SM00853">
    <property type="entry name" value="MutL_C"/>
    <property type="match status" value="1"/>
</dbReference>
<dbReference type="Proteomes" id="UP000326924">
    <property type="component" value="Unassembled WGS sequence"/>
</dbReference>
<feature type="region of interest" description="Disordered" evidence="3">
    <location>
        <begin position="406"/>
        <end position="427"/>
    </location>
</feature>
<feature type="compositionally biased region" description="Basic and acidic residues" evidence="3">
    <location>
        <begin position="443"/>
        <end position="452"/>
    </location>
</feature>
<dbReference type="AlphaFoldDB" id="A0A5J5F3M2"/>
<feature type="region of interest" description="Disordered" evidence="3">
    <location>
        <begin position="514"/>
        <end position="554"/>
    </location>
</feature>
<feature type="region of interest" description="Disordered" evidence="3">
    <location>
        <begin position="443"/>
        <end position="502"/>
    </location>
</feature>
<dbReference type="PANTHER" id="PTHR10073:SF47">
    <property type="entry name" value="DNA MISMATCH REPAIR PROTEIN MLH3"/>
    <property type="match status" value="1"/>
</dbReference>
<protein>
    <recommendedName>
        <fullName evidence="4">MutL C-terminal dimerisation domain-containing protein</fullName>
    </recommendedName>
</protein>
<comment type="similarity">
    <text evidence="1">Belongs to the DNA mismatch repair MutL/HexB family.</text>
</comment>
<dbReference type="GO" id="GO:0006298">
    <property type="term" value="P:mismatch repair"/>
    <property type="evidence" value="ECO:0007669"/>
    <property type="project" value="InterPro"/>
</dbReference>
<dbReference type="Pfam" id="PF13589">
    <property type="entry name" value="HATPase_c_3"/>
    <property type="match status" value="1"/>
</dbReference>
<feature type="compositionally biased region" description="Low complexity" evidence="3">
    <location>
        <begin position="411"/>
        <end position="422"/>
    </location>
</feature>
<dbReference type="GO" id="GO:0061982">
    <property type="term" value="P:meiosis I cell cycle process"/>
    <property type="evidence" value="ECO:0007669"/>
    <property type="project" value="UniProtKB-ARBA"/>
</dbReference>
<dbReference type="EMBL" id="VXIS01000043">
    <property type="protein sequence ID" value="KAA8910702.1"/>
    <property type="molecule type" value="Genomic_DNA"/>
</dbReference>
<feature type="compositionally biased region" description="Low complexity" evidence="3">
    <location>
        <begin position="463"/>
        <end position="473"/>
    </location>
</feature>
<dbReference type="GO" id="GO:0016887">
    <property type="term" value="F:ATP hydrolysis activity"/>
    <property type="evidence" value="ECO:0007669"/>
    <property type="project" value="InterPro"/>
</dbReference>
<dbReference type="InterPro" id="IPR042120">
    <property type="entry name" value="MutL_C_dimsub"/>
</dbReference>
<evidence type="ECO:0000256" key="3">
    <source>
        <dbReference type="SAM" id="MobiDB-lite"/>
    </source>
</evidence>
<accession>A0A5J5F3M2</accession>
<dbReference type="Gene3D" id="3.30.1370.100">
    <property type="entry name" value="MutL, C-terminal domain, regulatory subdomain"/>
    <property type="match status" value="1"/>
</dbReference>
<feature type="compositionally biased region" description="Polar residues" evidence="3">
    <location>
        <begin position="514"/>
        <end position="527"/>
    </location>
</feature>
<evidence type="ECO:0000313" key="5">
    <source>
        <dbReference type="EMBL" id="KAA8910702.1"/>
    </source>
</evidence>
<dbReference type="FunCoup" id="A0A5J5F3M2">
    <property type="interactions" value="465"/>
</dbReference>
<proteinExistence type="inferred from homology"/>
<dbReference type="GO" id="GO:0032300">
    <property type="term" value="C:mismatch repair complex"/>
    <property type="evidence" value="ECO:0007669"/>
    <property type="project" value="InterPro"/>
</dbReference>
<dbReference type="GO" id="GO:0005524">
    <property type="term" value="F:ATP binding"/>
    <property type="evidence" value="ECO:0007669"/>
    <property type="project" value="InterPro"/>
</dbReference>
<dbReference type="SUPFAM" id="SSF55874">
    <property type="entry name" value="ATPase domain of HSP90 chaperone/DNA topoisomerase II/histidine kinase"/>
    <property type="match status" value="1"/>
</dbReference>